<dbReference type="InterPro" id="IPR028028">
    <property type="entry name" value="DUF4450"/>
</dbReference>
<dbReference type="SUPFAM" id="SSF48208">
    <property type="entry name" value="Six-hairpin glycosidases"/>
    <property type="match status" value="1"/>
</dbReference>
<sequence>MHISRLFCSLLLSAACLVPAQAQLFTSSDSKRTAPGQNRTLRYQPDGEDFVIVNGNRKFTRALYGSNTGFRLETSDVPEFALYMPRMGGNLSLGVIVGGKSLWLNDARHIESRYSAGSRIYTITDSLLGKGSIVVTALAMYEADGMILKIEGNKLPSDTRLVWLYGGPTNKRFSREGDMGVDAPDCFDLKPDYCVDNIYRLDDDGFDVWYGTSRENIQRYLAGKNPETGKNPVCQLTAVVPDASSLLLGDAMARTTPISLRETAPSDKYPVVSGTVSLRKKPSYIAIYNPKTAPAAWRYDDLAACFDRADKSRAEVASTVKLVTPDPYFNTLGPALSMAADGIWDSSAKVWMHGAIGWRMPLNGWRAAYTGDAIGRHDRAREHFDGYAASQITEIEPVIPHPAQDSSLNLARALKKWGTQMYSNGYITRNPNQKKLMHHYDMNLCYIDELLWHFNWTGDMDYVRRMWPVLKSHLAWEKRNFDPDDDGLYDAYCCIWASDALQYNSGGVTHSSAYNYRANKMAAEIAEKIGEDPEPYRLEAEKIGKAINDNLWLSDKGHWAEYKDFMGLKRVHPDAALWTIYHAIDSEIHDDFQSWQATRYVDTEIPHIPVKADGLDRDDYATIATTTWLPYAWSINNVAFAEVMHTALAYWQSGRSNEAYKLFKSSILDGMYLGGSPGNFGQVSTYDAARGECYRDFGDPVGVASRVIVQGLFGILPDMMNDRVVLRPGFPSDWEYASFETSDIAYDFKRKGNKDVYEVQLHFERPATLALQLKARRDKIASVKVNGKKTTWTLKENSVGEPQIEILAQPVPSCKIEVAWEGKPLSMPEYDTLAIVGSSWKLSLPLSVQLMAVRDEQNLLSQTRWDAHSVSAVVRDNVGERTLFVQLSQGDMTWWQPIPLTVMQPVTQASSATEGYALSFALANHTAKPLSLKCVVNPGRYEYVVSTEIPANGISPDIFVPASCAEPGTNRVVVYDKEKEVARFDCINWEVKNSNALHYESVDLDTCMNARVTDIFENRYLSPRSPYTTLQVPVQGIGEWCHPKATAEIDDSGLRRAASGDVLDTPIGVPFRIRQDTTVNNVLFTTRWDNYPDSVTVPLSGRASRAYLLMAGSTNHMQCHMVNGLVTVTYTDGTTSTLPLVNPETWCPIDQDFYVDGYAFSLKAPRPYRVLLKSGVITRDVESYLKLRGADNRNIPGGAGVILDLPLDGTRTLQSITVSAVSTEVVIGLMAVTLER</sequence>
<accession>A0A9D1KDS7</accession>
<comment type="caution">
    <text evidence="2">The sequence shown here is derived from an EMBL/GenBank/DDBJ whole genome shotgun (WGS) entry which is preliminary data.</text>
</comment>
<keyword evidence="1" id="KW-0732">Signal</keyword>
<reference evidence="2" key="2">
    <citation type="journal article" date="2021" name="PeerJ">
        <title>Extensive microbial diversity within the chicken gut microbiome revealed by metagenomics and culture.</title>
        <authorList>
            <person name="Gilroy R."/>
            <person name="Ravi A."/>
            <person name="Getino M."/>
            <person name="Pursley I."/>
            <person name="Horton D.L."/>
            <person name="Alikhan N.F."/>
            <person name="Baker D."/>
            <person name="Gharbi K."/>
            <person name="Hall N."/>
            <person name="Watson M."/>
            <person name="Adriaenssens E.M."/>
            <person name="Foster-Nyarko E."/>
            <person name="Jarju S."/>
            <person name="Secka A."/>
            <person name="Antonio M."/>
            <person name="Oren A."/>
            <person name="Chaudhuri R.R."/>
            <person name="La Ragione R."/>
            <person name="Hildebrand F."/>
            <person name="Pallen M.J."/>
        </authorList>
    </citation>
    <scope>NUCLEOTIDE SEQUENCE</scope>
    <source>
        <strain evidence="2">21143</strain>
    </source>
</reference>
<feature type="chain" id="PRO_5039326273" evidence="1">
    <location>
        <begin position="23"/>
        <end position="1236"/>
    </location>
</feature>
<reference evidence="2" key="1">
    <citation type="submission" date="2020-10" db="EMBL/GenBank/DDBJ databases">
        <authorList>
            <person name="Gilroy R."/>
        </authorList>
    </citation>
    <scope>NUCLEOTIDE SEQUENCE</scope>
    <source>
        <strain evidence="2">21143</strain>
    </source>
</reference>
<dbReference type="EMBL" id="DVKT01000063">
    <property type="protein sequence ID" value="HIT40089.1"/>
    <property type="molecule type" value="Genomic_DNA"/>
</dbReference>
<evidence type="ECO:0000313" key="3">
    <source>
        <dbReference type="Proteomes" id="UP000886722"/>
    </source>
</evidence>
<dbReference type="AlphaFoldDB" id="A0A9D1KDS7"/>
<dbReference type="Proteomes" id="UP000886722">
    <property type="component" value="Unassembled WGS sequence"/>
</dbReference>
<dbReference type="InterPro" id="IPR012341">
    <property type="entry name" value="6hp_glycosidase-like_sf"/>
</dbReference>
<evidence type="ECO:0000256" key="1">
    <source>
        <dbReference type="SAM" id="SignalP"/>
    </source>
</evidence>
<evidence type="ECO:0000313" key="2">
    <source>
        <dbReference type="EMBL" id="HIT40089.1"/>
    </source>
</evidence>
<feature type="signal peptide" evidence="1">
    <location>
        <begin position="1"/>
        <end position="22"/>
    </location>
</feature>
<gene>
    <name evidence="2" type="ORF">IAD06_08665</name>
</gene>
<dbReference type="Pfam" id="PF14614">
    <property type="entry name" value="DUF4450"/>
    <property type="match status" value="1"/>
</dbReference>
<dbReference type="GO" id="GO:0005975">
    <property type="term" value="P:carbohydrate metabolic process"/>
    <property type="evidence" value="ECO:0007669"/>
    <property type="project" value="InterPro"/>
</dbReference>
<protein>
    <submittedName>
        <fullName evidence="2">DUF4450 domain-containing protein</fullName>
    </submittedName>
</protein>
<dbReference type="CDD" id="cd11747">
    <property type="entry name" value="GH94N_like_1"/>
    <property type="match status" value="1"/>
</dbReference>
<dbReference type="Gene3D" id="1.50.10.10">
    <property type="match status" value="1"/>
</dbReference>
<organism evidence="2 3">
    <name type="scientific">Candidatus Caccoplasma intestinavium</name>
    <dbReference type="NCBI Taxonomy" id="2840716"/>
    <lineage>
        <taxon>Bacteria</taxon>
        <taxon>Pseudomonadati</taxon>
        <taxon>Bacteroidota</taxon>
        <taxon>Bacteroidia</taxon>
        <taxon>Bacteroidales</taxon>
        <taxon>Bacteroidaceae</taxon>
        <taxon>Bacteroidaceae incertae sedis</taxon>
        <taxon>Candidatus Caccoplasma</taxon>
    </lineage>
</organism>
<proteinExistence type="predicted"/>
<dbReference type="InterPro" id="IPR008928">
    <property type="entry name" value="6-hairpin_glycosidase_sf"/>
</dbReference>
<name>A0A9D1KDS7_9BACT</name>
<dbReference type="PROSITE" id="PS51257">
    <property type="entry name" value="PROKAR_LIPOPROTEIN"/>
    <property type="match status" value="1"/>
</dbReference>